<keyword evidence="3" id="KW-1185">Reference proteome</keyword>
<evidence type="ECO:0000313" key="3">
    <source>
        <dbReference type="Proteomes" id="UP000199417"/>
    </source>
</evidence>
<keyword evidence="1" id="KW-1133">Transmembrane helix</keyword>
<evidence type="ECO:0000313" key="2">
    <source>
        <dbReference type="EMBL" id="SDD65352.1"/>
    </source>
</evidence>
<evidence type="ECO:0000256" key="1">
    <source>
        <dbReference type="SAM" id="Phobius"/>
    </source>
</evidence>
<feature type="transmembrane region" description="Helical" evidence="1">
    <location>
        <begin position="64"/>
        <end position="90"/>
    </location>
</feature>
<dbReference type="STRING" id="168276.SAMN05444580_105373"/>
<dbReference type="EMBL" id="FNAB01000005">
    <property type="protein sequence ID" value="SDD65352.1"/>
    <property type="molecule type" value="Genomic_DNA"/>
</dbReference>
<dbReference type="AlphaFoldDB" id="A0A1G6WHJ6"/>
<accession>A0A1G6WHJ6</accession>
<name>A0A1G6WHJ6_9NOCA</name>
<feature type="transmembrane region" description="Helical" evidence="1">
    <location>
        <begin position="30"/>
        <end position="52"/>
    </location>
</feature>
<proteinExistence type="predicted"/>
<sequence length="117" mass="12513">MTALAQDRREQFKKDVSELKLKSGGSGGDGATRIVGLALMVVGAVAAFIVYLSSLTQSDLRNIASYQILATAFLAVTVIGAALYLAGAVAKVLRLWLLRQLYEAQAQTDQIAEALRK</sequence>
<reference evidence="2 3" key="1">
    <citation type="submission" date="2016-10" db="EMBL/GenBank/DDBJ databases">
        <authorList>
            <person name="de Groot N.N."/>
        </authorList>
    </citation>
    <scope>NUCLEOTIDE SEQUENCE [LARGE SCALE GENOMIC DNA]</scope>
    <source>
        <strain evidence="2 3">JCM 11308</strain>
    </source>
</reference>
<keyword evidence="1" id="KW-0472">Membrane</keyword>
<protein>
    <recommendedName>
        <fullName evidence="4">Holin-X, holin superfamily III</fullName>
    </recommendedName>
</protein>
<evidence type="ECO:0008006" key="4">
    <source>
        <dbReference type="Google" id="ProtNLM"/>
    </source>
</evidence>
<dbReference type="Proteomes" id="UP000199417">
    <property type="component" value="Unassembled WGS sequence"/>
</dbReference>
<organism evidence="2 3">
    <name type="scientific">Rhodococcus tukisamuensis</name>
    <dbReference type="NCBI Taxonomy" id="168276"/>
    <lineage>
        <taxon>Bacteria</taxon>
        <taxon>Bacillati</taxon>
        <taxon>Actinomycetota</taxon>
        <taxon>Actinomycetes</taxon>
        <taxon>Mycobacteriales</taxon>
        <taxon>Nocardiaceae</taxon>
        <taxon>Rhodococcus</taxon>
    </lineage>
</organism>
<keyword evidence="1" id="KW-0812">Transmembrane</keyword>
<dbReference type="RefSeq" id="WP_072842830.1">
    <property type="nucleotide sequence ID" value="NZ_FNAB01000005.1"/>
</dbReference>
<gene>
    <name evidence="2" type="ORF">SAMN05444580_105373</name>
</gene>